<gene>
    <name evidence="1" type="ORF">HQN59_17780</name>
</gene>
<dbReference type="AlphaFoldDB" id="A0A7Y6NQS9"/>
<accession>A0A7Y6NQS9</accession>
<evidence type="ECO:0000313" key="2">
    <source>
        <dbReference type="Proteomes" id="UP000529637"/>
    </source>
</evidence>
<keyword evidence="2" id="KW-1185">Reference proteome</keyword>
<reference evidence="1 2" key="1">
    <citation type="submission" date="2020-06" db="EMBL/GenBank/DDBJ databases">
        <title>Schlegella sp. ID0723 isolated from air conditioner.</title>
        <authorList>
            <person name="Kim D.Y."/>
            <person name="Kim D.-U."/>
        </authorList>
    </citation>
    <scope>NUCLEOTIDE SEQUENCE [LARGE SCALE GENOMIC DNA]</scope>
    <source>
        <strain evidence="1 2">ID0723</strain>
    </source>
</reference>
<evidence type="ECO:0000313" key="1">
    <source>
        <dbReference type="EMBL" id="NUZ07620.1"/>
    </source>
</evidence>
<name>A0A7Y6NQS9_9BURK</name>
<dbReference type="EMBL" id="JABWMJ010000008">
    <property type="protein sequence ID" value="NUZ07620.1"/>
    <property type="molecule type" value="Genomic_DNA"/>
</dbReference>
<comment type="caution">
    <text evidence="1">The sequence shown here is derived from an EMBL/GenBank/DDBJ whole genome shotgun (WGS) entry which is preliminary data.</text>
</comment>
<sequence length="67" mass="7682">MVTVPAARYVTIELASTLTGYTPSAMRTKISRGVWLEGREWVRAPDGHVLIDMRGYERWVYSAQPKR</sequence>
<dbReference type="RefSeq" id="WP_176070450.1">
    <property type="nucleotide sequence ID" value="NZ_JABWMJ010000008.1"/>
</dbReference>
<dbReference type="Proteomes" id="UP000529637">
    <property type="component" value="Unassembled WGS sequence"/>
</dbReference>
<organism evidence="1 2">
    <name type="scientific">Piscinibacter koreensis</name>
    <dbReference type="NCBI Taxonomy" id="2742824"/>
    <lineage>
        <taxon>Bacteria</taxon>
        <taxon>Pseudomonadati</taxon>
        <taxon>Pseudomonadota</taxon>
        <taxon>Betaproteobacteria</taxon>
        <taxon>Burkholderiales</taxon>
        <taxon>Sphaerotilaceae</taxon>
        <taxon>Piscinibacter</taxon>
    </lineage>
</organism>
<protein>
    <submittedName>
        <fullName evidence="1">Excisionase</fullName>
    </submittedName>
</protein>
<proteinExistence type="predicted"/>